<keyword evidence="3 6" id="KW-0812">Transmembrane</keyword>
<gene>
    <name evidence="7" type="ORF">MVAC_17728</name>
</gene>
<evidence type="ECO:0000256" key="6">
    <source>
        <dbReference type="SAM" id="Phobius"/>
    </source>
</evidence>
<dbReference type="GO" id="GO:0005886">
    <property type="term" value="C:plasma membrane"/>
    <property type="evidence" value="ECO:0007669"/>
    <property type="project" value="UniProtKB-SubCell"/>
</dbReference>
<proteinExistence type="predicted"/>
<dbReference type="Pfam" id="PF03626">
    <property type="entry name" value="COX4_pro"/>
    <property type="match status" value="1"/>
</dbReference>
<dbReference type="Proteomes" id="UP000006072">
    <property type="component" value="Unassembled WGS sequence"/>
</dbReference>
<comment type="caution">
    <text evidence="7">The sequence shown here is derived from an EMBL/GenBank/DDBJ whole genome shotgun (WGS) entry which is preliminary data.</text>
</comment>
<keyword evidence="4 6" id="KW-1133">Transmembrane helix</keyword>
<evidence type="ECO:0000256" key="1">
    <source>
        <dbReference type="ARBA" id="ARBA00004651"/>
    </source>
</evidence>
<keyword evidence="2" id="KW-1003">Cell membrane</keyword>
<dbReference type="HOGENOM" id="CLU_175439_0_0_11"/>
<accession>K0V9R6</accession>
<protein>
    <recommendedName>
        <fullName evidence="9">Prokaryotic cytochrome C oxidase subunit IV family protein</fullName>
    </recommendedName>
</protein>
<comment type="subcellular location">
    <subcellularLocation>
        <location evidence="1">Cell membrane</location>
        <topology evidence="1">Multi-pass membrane protein</topology>
    </subcellularLocation>
</comment>
<organism evidence="7 8">
    <name type="scientific">Mycolicibacterium vaccae ATCC 25954</name>
    <dbReference type="NCBI Taxonomy" id="1194972"/>
    <lineage>
        <taxon>Bacteria</taxon>
        <taxon>Bacillati</taxon>
        <taxon>Actinomycetota</taxon>
        <taxon>Actinomycetes</taxon>
        <taxon>Mycobacteriales</taxon>
        <taxon>Mycobacteriaceae</taxon>
        <taxon>Mycolicibacterium</taxon>
    </lineage>
</organism>
<keyword evidence="5 6" id="KW-0472">Membrane</keyword>
<feature type="transmembrane region" description="Helical" evidence="6">
    <location>
        <begin position="45"/>
        <end position="63"/>
    </location>
</feature>
<evidence type="ECO:0000256" key="5">
    <source>
        <dbReference type="ARBA" id="ARBA00023136"/>
    </source>
</evidence>
<dbReference type="InterPro" id="IPR005171">
    <property type="entry name" value="Cyt_c_oxidase_su4_prok"/>
</dbReference>
<name>K0V9R6_MYCVA</name>
<evidence type="ECO:0000313" key="7">
    <source>
        <dbReference type="EMBL" id="EJZ07779.1"/>
    </source>
</evidence>
<reference evidence="7 8" key="1">
    <citation type="journal article" date="2012" name="J. Bacteriol.">
        <title>Complete Genome Sequence of Mycobacterium vaccae Type Strain ATCC 25954.</title>
        <authorList>
            <person name="Ho Y.S."/>
            <person name="Adroub S.A."/>
            <person name="Abadi M."/>
            <person name="Al Alwan B."/>
            <person name="Alkhateeb R."/>
            <person name="Gao G."/>
            <person name="Ragab A."/>
            <person name="Ali S."/>
            <person name="van Soolingen D."/>
            <person name="Bitter W."/>
            <person name="Pain A."/>
            <person name="Abdallah A.M."/>
        </authorList>
    </citation>
    <scope>NUCLEOTIDE SEQUENCE [LARGE SCALE GENOMIC DNA]</scope>
    <source>
        <strain evidence="7 8">ATCC 25954</strain>
    </source>
</reference>
<evidence type="ECO:0000313" key="8">
    <source>
        <dbReference type="Proteomes" id="UP000006072"/>
    </source>
</evidence>
<dbReference type="PATRIC" id="fig|1194972.3.peg.3532"/>
<evidence type="ECO:0000256" key="2">
    <source>
        <dbReference type="ARBA" id="ARBA00022475"/>
    </source>
</evidence>
<feature type="transmembrane region" description="Helical" evidence="6">
    <location>
        <begin position="14"/>
        <end position="33"/>
    </location>
</feature>
<dbReference type="EMBL" id="ALQA01000039">
    <property type="protein sequence ID" value="EJZ07779.1"/>
    <property type="molecule type" value="Genomic_DNA"/>
</dbReference>
<evidence type="ECO:0008006" key="9">
    <source>
        <dbReference type="Google" id="ProtNLM"/>
    </source>
</evidence>
<feature type="transmembrane region" description="Helical" evidence="6">
    <location>
        <begin position="75"/>
        <end position="96"/>
    </location>
</feature>
<evidence type="ECO:0000256" key="4">
    <source>
        <dbReference type="ARBA" id="ARBA00022989"/>
    </source>
</evidence>
<dbReference type="RefSeq" id="WP_003932639.1">
    <property type="nucleotide sequence ID" value="NZ_JH814697.1"/>
</dbReference>
<sequence length="97" mass="10810">MTDATGIRHNATRLMTWTWAVLTAITVGSWWLAPAHFTGTVHASTAITALVLVLTLVKVRLILWNFMEVRTAPRWLKASADVWLGALFVSVFAIYLV</sequence>
<keyword evidence="8" id="KW-1185">Reference proteome</keyword>
<dbReference type="eggNOG" id="ENOG5031F3I">
    <property type="taxonomic scope" value="Bacteria"/>
</dbReference>
<dbReference type="AlphaFoldDB" id="K0V9R6"/>
<evidence type="ECO:0000256" key="3">
    <source>
        <dbReference type="ARBA" id="ARBA00022692"/>
    </source>
</evidence>